<dbReference type="Pfam" id="PF09361">
    <property type="entry name" value="Phasin_2"/>
    <property type="match status" value="1"/>
</dbReference>
<protein>
    <submittedName>
        <fullName evidence="2">Phasin family protein</fullName>
    </submittedName>
</protein>
<evidence type="ECO:0000313" key="2">
    <source>
        <dbReference type="EMBL" id="WCR05900.1"/>
    </source>
</evidence>
<dbReference type="InterPro" id="IPR018968">
    <property type="entry name" value="Phasin"/>
</dbReference>
<gene>
    <name evidence="2" type="ORF">JHX87_10190</name>
</gene>
<reference evidence="2 3" key="1">
    <citation type="submission" date="2021-01" db="EMBL/GenBank/DDBJ databases">
        <title>Biogeographic distribution of Paracoccus.</title>
        <authorList>
            <person name="Hollensteiner J."/>
            <person name="Leineberger J."/>
            <person name="Brinkhoff T."/>
            <person name="Daniel R."/>
        </authorList>
    </citation>
    <scope>NUCLEOTIDE SEQUENCE [LARGE SCALE GENOMIC DNA]</scope>
    <source>
        <strain evidence="2 3">KCTC 22803</strain>
    </source>
</reference>
<feature type="domain" description="Phasin" evidence="1">
    <location>
        <begin position="41"/>
        <end position="128"/>
    </location>
</feature>
<sequence length="141" mass="15027">MTKKTETKQAETVVENKATGEAIEKVTGKVAETGKAVSGLFSALTTGTRTALEGVIAVDKTLLGYVGEAAKSYAKLGRQSFQASSMSELFDLHVAHAHDRIEQNAANTREVLDLAQTKAKEAYAPIQEVVSAYLPEKKTAA</sequence>
<organism evidence="2 3">
    <name type="scientific">Paracoccus fistulariae</name>
    <dbReference type="NCBI Taxonomy" id="658446"/>
    <lineage>
        <taxon>Bacteria</taxon>
        <taxon>Pseudomonadati</taxon>
        <taxon>Pseudomonadota</taxon>
        <taxon>Alphaproteobacteria</taxon>
        <taxon>Rhodobacterales</taxon>
        <taxon>Paracoccaceae</taxon>
        <taxon>Paracoccus</taxon>
    </lineage>
</organism>
<evidence type="ECO:0000259" key="1">
    <source>
        <dbReference type="Pfam" id="PF09361"/>
    </source>
</evidence>
<accession>A0ABY7SFV1</accession>
<evidence type="ECO:0000313" key="3">
    <source>
        <dbReference type="Proteomes" id="UP001219349"/>
    </source>
</evidence>
<keyword evidence="3" id="KW-1185">Reference proteome</keyword>
<name>A0ABY7SFV1_9RHOB</name>
<dbReference type="Proteomes" id="UP001219349">
    <property type="component" value="Chromosome"/>
</dbReference>
<dbReference type="RefSeq" id="WP_272833667.1">
    <property type="nucleotide sequence ID" value="NZ_CP067136.1"/>
</dbReference>
<dbReference type="EMBL" id="CP067136">
    <property type="protein sequence ID" value="WCR05900.1"/>
    <property type="molecule type" value="Genomic_DNA"/>
</dbReference>
<proteinExistence type="predicted"/>